<protein>
    <submittedName>
        <fullName evidence="2">Uncharacterized protein</fullName>
    </submittedName>
</protein>
<dbReference type="AlphaFoldDB" id="A0A439D3B7"/>
<evidence type="ECO:0000313" key="2">
    <source>
        <dbReference type="EMBL" id="RWA08942.1"/>
    </source>
</evidence>
<feature type="region of interest" description="Disordered" evidence="1">
    <location>
        <begin position="1"/>
        <end position="157"/>
    </location>
</feature>
<organism evidence="2 3">
    <name type="scientific">Xylaria grammica</name>
    <dbReference type="NCBI Taxonomy" id="363999"/>
    <lineage>
        <taxon>Eukaryota</taxon>
        <taxon>Fungi</taxon>
        <taxon>Dikarya</taxon>
        <taxon>Ascomycota</taxon>
        <taxon>Pezizomycotina</taxon>
        <taxon>Sordariomycetes</taxon>
        <taxon>Xylariomycetidae</taxon>
        <taxon>Xylariales</taxon>
        <taxon>Xylariaceae</taxon>
        <taxon>Xylaria</taxon>
    </lineage>
</organism>
<reference evidence="2 3" key="1">
    <citation type="submission" date="2018-12" db="EMBL/GenBank/DDBJ databases">
        <title>Draft genome sequence of Xylaria grammica IHI A82.</title>
        <authorList>
            <person name="Buettner E."/>
            <person name="Kellner H."/>
        </authorList>
    </citation>
    <scope>NUCLEOTIDE SEQUENCE [LARGE SCALE GENOMIC DNA]</scope>
    <source>
        <strain evidence="2 3">IHI A82</strain>
    </source>
</reference>
<dbReference type="STRING" id="363999.A0A439D3B7"/>
<evidence type="ECO:0000313" key="3">
    <source>
        <dbReference type="Proteomes" id="UP000286045"/>
    </source>
</evidence>
<feature type="compositionally biased region" description="Polar residues" evidence="1">
    <location>
        <begin position="104"/>
        <end position="119"/>
    </location>
</feature>
<feature type="compositionally biased region" description="Basic and acidic residues" evidence="1">
    <location>
        <begin position="1"/>
        <end position="26"/>
    </location>
</feature>
<evidence type="ECO:0000256" key="1">
    <source>
        <dbReference type="SAM" id="MobiDB-lite"/>
    </source>
</evidence>
<comment type="caution">
    <text evidence="2">The sequence shown here is derived from an EMBL/GenBank/DDBJ whole genome shotgun (WGS) entry which is preliminary data.</text>
</comment>
<sequence>MERRYFSGEDNTRKEEKGKGKEERRPVTSSAMESGPSNIGSSVTHPETPLSRLASSAANLTSGLVTSRAHGQQGPDILPTGKAESSAGPRQSGTALRETARVTHASSPNIHSPLGSTFRSEFGQDRESYEDGFSEFLGTSQGGSRKPGESSPNEKIPDTVTAAMNDGSEVVDLLGTGLMVEEDDNVFYTTNEDLSALRRAMFAESPLTETGWNDVLNFIPESISNQGSGEEYQELAQLLGVSNAAEARDVWFSQWGNVLSSYTYEVWGDLGPLVTAARQELQSMLTNPQGTTTNGLTANPKFTAALQQATYKGCYSSS</sequence>
<gene>
    <name evidence="2" type="ORF">EKO27_g6173</name>
</gene>
<accession>A0A439D3B7</accession>
<dbReference type="Proteomes" id="UP000286045">
    <property type="component" value="Unassembled WGS sequence"/>
</dbReference>
<dbReference type="EMBL" id="RYZI01000177">
    <property type="protein sequence ID" value="RWA08942.1"/>
    <property type="molecule type" value="Genomic_DNA"/>
</dbReference>
<feature type="compositionally biased region" description="Polar residues" evidence="1">
    <location>
        <begin position="27"/>
        <end position="45"/>
    </location>
</feature>
<name>A0A439D3B7_9PEZI</name>
<keyword evidence="3" id="KW-1185">Reference proteome</keyword>
<proteinExistence type="predicted"/>
<feature type="compositionally biased region" description="Polar residues" evidence="1">
    <location>
        <begin position="53"/>
        <end position="65"/>
    </location>
</feature>